<keyword evidence="2" id="KW-0812">Transmembrane</keyword>
<protein>
    <recommendedName>
        <fullName evidence="5">DUF4179 domain-containing protein</fullName>
    </recommendedName>
</protein>
<keyword evidence="2" id="KW-1133">Transmembrane helix</keyword>
<dbReference type="OrthoDB" id="1705981at2"/>
<feature type="transmembrane region" description="Helical" evidence="2">
    <location>
        <begin position="45"/>
        <end position="66"/>
    </location>
</feature>
<gene>
    <name evidence="3" type="ORF">SAMN04489757_10592</name>
</gene>
<name>A0A1I5DA89_9FIRM</name>
<dbReference type="AlphaFoldDB" id="A0A1I5DA89"/>
<keyword evidence="2" id="KW-0472">Membrane</keyword>
<feature type="compositionally biased region" description="Acidic residues" evidence="1">
    <location>
        <begin position="284"/>
        <end position="296"/>
    </location>
</feature>
<dbReference type="RefSeq" id="WP_091684760.1">
    <property type="nucleotide sequence ID" value="NZ_BAABFM010000026.1"/>
</dbReference>
<proteinExistence type="predicted"/>
<dbReference type="EMBL" id="FOWD01000005">
    <property type="protein sequence ID" value="SFN96145.1"/>
    <property type="molecule type" value="Genomic_DNA"/>
</dbReference>
<evidence type="ECO:0008006" key="5">
    <source>
        <dbReference type="Google" id="ProtNLM"/>
    </source>
</evidence>
<feature type="region of interest" description="Disordered" evidence="1">
    <location>
        <begin position="262"/>
        <end position="306"/>
    </location>
</feature>
<dbReference type="STRING" id="1527.SAMN04489757_10592"/>
<evidence type="ECO:0000313" key="4">
    <source>
        <dbReference type="Proteomes" id="UP000198806"/>
    </source>
</evidence>
<keyword evidence="4" id="KW-1185">Reference proteome</keyword>
<organism evidence="3 4">
    <name type="scientific">Anaerocolumna aminovalerica</name>
    <dbReference type="NCBI Taxonomy" id="1527"/>
    <lineage>
        <taxon>Bacteria</taxon>
        <taxon>Bacillati</taxon>
        <taxon>Bacillota</taxon>
        <taxon>Clostridia</taxon>
        <taxon>Lachnospirales</taxon>
        <taxon>Lachnospiraceae</taxon>
        <taxon>Anaerocolumna</taxon>
    </lineage>
</organism>
<sequence>MEYHDIDKILKATLSPSECPSEELNQKILNQIKESGKIKMKSKKILMAASIALCVLLLPTSIYAAYKYLSPKEAAVEVGDNLLSEAFEKDGKEVIQTVTDGEYKVTYLGHVSGKSISERVASSWELHPERTYVAVAIEKADGTDMSENFEESLFVTPLIQGLKPWQYNIASMNGGYVADVIDGVHYRIIECDNVEVFADRNLYLAVSDTIFYSTEAFNYDETTGLITVNEDYKGTNVLFPMELDPAKADSKKAQEYLEQLEKEWNPTEEIDNREENTAENEGISADDVDVSTDDGGDIVIRMKGDN</sequence>
<dbReference type="Proteomes" id="UP000198806">
    <property type="component" value="Unassembled WGS sequence"/>
</dbReference>
<evidence type="ECO:0000313" key="3">
    <source>
        <dbReference type="EMBL" id="SFN96145.1"/>
    </source>
</evidence>
<evidence type="ECO:0000256" key="1">
    <source>
        <dbReference type="SAM" id="MobiDB-lite"/>
    </source>
</evidence>
<reference evidence="3 4" key="1">
    <citation type="submission" date="2016-10" db="EMBL/GenBank/DDBJ databases">
        <authorList>
            <person name="de Groot N.N."/>
        </authorList>
    </citation>
    <scope>NUCLEOTIDE SEQUENCE [LARGE SCALE GENOMIC DNA]</scope>
    <source>
        <strain evidence="3 4">DSM 1283</strain>
    </source>
</reference>
<evidence type="ECO:0000256" key="2">
    <source>
        <dbReference type="SAM" id="Phobius"/>
    </source>
</evidence>
<accession>A0A1I5DA89</accession>